<dbReference type="GeneID" id="7448060"/>
<keyword evidence="2" id="KW-1185">Reference proteome</keyword>
<dbReference type="AlphaFoldDB" id="B8C883"/>
<dbReference type="HOGENOM" id="CLU_793423_0_0_1"/>
<protein>
    <submittedName>
        <fullName evidence="1">Uncharacterized protein</fullName>
    </submittedName>
</protein>
<dbReference type="PaxDb" id="35128-Thaps8038"/>
<dbReference type="OMA" id="RIGFAMF"/>
<dbReference type="KEGG" id="tps:THAPSDRAFT_8038"/>
<dbReference type="Proteomes" id="UP000001449">
    <property type="component" value="Chromosome 9"/>
</dbReference>
<sequence>MMQKIAAYALLAAALSILLTSSVRIGFAMFSNNIDGVDFDVDVTEADDTTNDEPILAINQRKLAVARGTEGPEGVSDVLSRLLQMSAETRKIDESKLPYKCGAILFYHIPGTEGAVVNDWLMKLKDANGASYISSLEEVPQTKESFMNSVDAQLQGMVGSDWKIIYAQDNSISLSTDENVLRSWRDAVEKQKCQFIATTSFQDTMDHSVSHTKMNFADCNCSAEEFKNERQYDMSDDPWRGQLDYLLFNSGDAMEMDTKEKVKRGLRLLKEHFDLVVINDHDRYSQTILRATGWSSPVSIPKRTFLNDGLVYSKDLVSKYTKLAAKNGDADFIDAVGHVYQNSLGYLMLQ</sequence>
<dbReference type="eggNOG" id="ENOG502QYF0">
    <property type="taxonomic scope" value="Eukaryota"/>
</dbReference>
<evidence type="ECO:0000313" key="1">
    <source>
        <dbReference type="EMBL" id="EED90241.1"/>
    </source>
</evidence>
<dbReference type="RefSeq" id="XP_002292266.1">
    <property type="nucleotide sequence ID" value="XM_002292230.1"/>
</dbReference>
<gene>
    <name evidence="1" type="ORF">THAPSDRAFT_8038</name>
</gene>
<name>B8C883_THAPS</name>
<dbReference type="InParanoid" id="B8C883"/>
<dbReference type="EMBL" id="CM000645">
    <property type="protein sequence ID" value="EED90241.1"/>
    <property type="molecule type" value="Genomic_DNA"/>
</dbReference>
<evidence type="ECO:0000313" key="2">
    <source>
        <dbReference type="Proteomes" id="UP000001449"/>
    </source>
</evidence>
<reference evidence="1 2" key="2">
    <citation type="journal article" date="2008" name="Nature">
        <title>The Phaeodactylum genome reveals the evolutionary history of diatom genomes.</title>
        <authorList>
            <person name="Bowler C."/>
            <person name="Allen A.E."/>
            <person name="Badger J.H."/>
            <person name="Grimwood J."/>
            <person name="Jabbari K."/>
            <person name="Kuo A."/>
            <person name="Maheswari U."/>
            <person name="Martens C."/>
            <person name="Maumus F."/>
            <person name="Otillar R.P."/>
            <person name="Rayko E."/>
            <person name="Salamov A."/>
            <person name="Vandepoele K."/>
            <person name="Beszteri B."/>
            <person name="Gruber A."/>
            <person name="Heijde M."/>
            <person name="Katinka M."/>
            <person name="Mock T."/>
            <person name="Valentin K."/>
            <person name="Verret F."/>
            <person name="Berges J.A."/>
            <person name="Brownlee C."/>
            <person name="Cadoret J.P."/>
            <person name="Chiovitti A."/>
            <person name="Choi C.J."/>
            <person name="Coesel S."/>
            <person name="De Martino A."/>
            <person name="Detter J.C."/>
            <person name="Durkin C."/>
            <person name="Falciatore A."/>
            <person name="Fournet J."/>
            <person name="Haruta M."/>
            <person name="Huysman M.J."/>
            <person name="Jenkins B.D."/>
            <person name="Jiroutova K."/>
            <person name="Jorgensen R.E."/>
            <person name="Joubert Y."/>
            <person name="Kaplan A."/>
            <person name="Kroger N."/>
            <person name="Kroth P.G."/>
            <person name="La Roche J."/>
            <person name="Lindquist E."/>
            <person name="Lommer M."/>
            <person name="Martin-Jezequel V."/>
            <person name="Lopez P.J."/>
            <person name="Lucas S."/>
            <person name="Mangogna M."/>
            <person name="McGinnis K."/>
            <person name="Medlin L.K."/>
            <person name="Montsant A."/>
            <person name="Oudot-Le Secq M.P."/>
            <person name="Napoli C."/>
            <person name="Obornik M."/>
            <person name="Parker M.S."/>
            <person name="Petit J.L."/>
            <person name="Porcel B.M."/>
            <person name="Poulsen N."/>
            <person name="Robison M."/>
            <person name="Rychlewski L."/>
            <person name="Rynearson T.A."/>
            <person name="Schmutz J."/>
            <person name="Shapiro H."/>
            <person name="Siaut M."/>
            <person name="Stanley M."/>
            <person name="Sussman M.R."/>
            <person name="Taylor A.R."/>
            <person name="Vardi A."/>
            <person name="von Dassow P."/>
            <person name="Vyverman W."/>
            <person name="Willis A."/>
            <person name="Wyrwicz L.S."/>
            <person name="Rokhsar D.S."/>
            <person name="Weissenbach J."/>
            <person name="Armbrust E.V."/>
            <person name="Green B.R."/>
            <person name="Van de Peer Y."/>
            <person name="Grigoriev I.V."/>
        </authorList>
    </citation>
    <scope>NUCLEOTIDE SEQUENCE [LARGE SCALE GENOMIC DNA]</scope>
    <source>
        <strain evidence="1 2">CCMP1335</strain>
    </source>
</reference>
<accession>B8C883</accession>
<organism evidence="1 2">
    <name type="scientific">Thalassiosira pseudonana</name>
    <name type="common">Marine diatom</name>
    <name type="synonym">Cyclotella nana</name>
    <dbReference type="NCBI Taxonomy" id="35128"/>
    <lineage>
        <taxon>Eukaryota</taxon>
        <taxon>Sar</taxon>
        <taxon>Stramenopiles</taxon>
        <taxon>Ochrophyta</taxon>
        <taxon>Bacillariophyta</taxon>
        <taxon>Coscinodiscophyceae</taxon>
        <taxon>Thalassiosirophycidae</taxon>
        <taxon>Thalassiosirales</taxon>
        <taxon>Thalassiosiraceae</taxon>
        <taxon>Thalassiosira</taxon>
    </lineage>
</organism>
<proteinExistence type="predicted"/>
<reference evidence="1 2" key="1">
    <citation type="journal article" date="2004" name="Science">
        <title>The genome of the diatom Thalassiosira pseudonana: ecology, evolution, and metabolism.</title>
        <authorList>
            <person name="Armbrust E.V."/>
            <person name="Berges J.A."/>
            <person name="Bowler C."/>
            <person name="Green B.R."/>
            <person name="Martinez D."/>
            <person name="Putnam N.H."/>
            <person name="Zhou S."/>
            <person name="Allen A.E."/>
            <person name="Apt K.E."/>
            <person name="Bechner M."/>
            <person name="Brzezinski M.A."/>
            <person name="Chaal B.K."/>
            <person name="Chiovitti A."/>
            <person name="Davis A.K."/>
            <person name="Demarest M.S."/>
            <person name="Detter J.C."/>
            <person name="Glavina T."/>
            <person name="Goodstein D."/>
            <person name="Hadi M.Z."/>
            <person name="Hellsten U."/>
            <person name="Hildebrand M."/>
            <person name="Jenkins B.D."/>
            <person name="Jurka J."/>
            <person name="Kapitonov V.V."/>
            <person name="Kroger N."/>
            <person name="Lau W.W."/>
            <person name="Lane T.W."/>
            <person name="Larimer F.W."/>
            <person name="Lippmeier J.C."/>
            <person name="Lucas S."/>
            <person name="Medina M."/>
            <person name="Montsant A."/>
            <person name="Obornik M."/>
            <person name="Parker M.S."/>
            <person name="Palenik B."/>
            <person name="Pazour G.J."/>
            <person name="Richardson P.M."/>
            <person name="Rynearson T.A."/>
            <person name="Saito M.A."/>
            <person name="Schwartz D.C."/>
            <person name="Thamatrakoln K."/>
            <person name="Valentin K."/>
            <person name="Vardi A."/>
            <person name="Wilkerson F.P."/>
            <person name="Rokhsar D.S."/>
        </authorList>
    </citation>
    <scope>NUCLEOTIDE SEQUENCE [LARGE SCALE GENOMIC DNA]</scope>
    <source>
        <strain evidence="1 2">CCMP1335</strain>
    </source>
</reference>